<proteinExistence type="predicted"/>
<evidence type="ECO:0000313" key="2">
    <source>
        <dbReference type="EMBL" id="KAG7337671.1"/>
    </source>
</evidence>
<feature type="compositionally biased region" description="Polar residues" evidence="1">
    <location>
        <begin position="1"/>
        <end position="31"/>
    </location>
</feature>
<organism evidence="2 3">
    <name type="scientific">Nitzschia inconspicua</name>
    <dbReference type="NCBI Taxonomy" id="303405"/>
    <lineage>
        <taxon>Eukaryota</taxon>
        <taxon>Sar</taxon>
        <taxon>Stramenopiles</taxon>
        <taxon>Ochrophyta</taxon>
        <taxon>Bacillariophyta</taxon>
        <taxon>Bacillariophyceae</taxon>
        <taxon>Bacillariophycidae</taxon>
        <taxon>Bacillariales</taxon>
        <taxon>Bacillariaceae</taxon>
        <taxon>Nitzschia</taxon>
    </lineage>
</organism>
<dbReference type="AlphaFoldDB" id="A0A9K3K617"/>
<protein>
    <submittedName>
        <fullName evidence="2">Uncharacterized protein</fullName>
    </submittedName>
</protein>
<dbReference type="EMBL" id="JAGRRH010000077">
    <property type="protein sequence ID" value="KAG7337671.1"/>
    <property type="molecule type" value="Genomic_DNA"/>
</dbReference>
<feature type="compositionally biased region" description="Low complexity" evidence="1">
    <location>
        <begin position="32"/>
        <end position="41"/>
    </location>
</feature>
<dbReference type="Proteomes" id="UP000693970">
    <property type="component" value="Unassembled WGS sequence"/>
</dbReference>
<feature type="region of interest" description="Disordered" evidence="1">
    <location>
        <begin position="1"/>
        <end position="41"/>
    </location>
</feature>
<comment type="caution">
    <text evidence="2">The sequence shown here is derived from an EMBL/GenBank/DDBJ whole genome shotgun (WGS) entry which is preliminary data.</text>
</comment>
<evidence type="ECO:0000313" key="3">
    <source>
        <dbReference type="Proteomes" id="UP000693970"/>
    </source>
</evidence>
<reference evidence="2" key="2">
    <citation type="submission" date="2021-04" db="EMBL/GenBank/DDBJ databases">
        <authorList>
            <person name="Podell S."/>
        </authorList>
    </citation>
    <scope>NUCLEOTIDE SEQUENCE</scope>
    <source>
        <strain evidence="2">Hildebrandi</strain>
    </source>
</reference>
<keyword evidence="3" id="KW-1185">Reference proteome</keyword>
<evidence type="ECO:0000256" key="1">
    <source>
        <dbReference type="SAM" id="MobiDB-lite"/>
    </source>
</evidence>
<dbReference type="OrthoDB" id="48355at2759"/>
<name>A0A9K3K617_9STRA</name>
<gene>
    <name evidence="2" type="ORF">IV203_037011</name>
</gene>
<accession>A0A9K3K617</accession>
<sequence>MIPTTSFHKQQQPSRMKFSSSGQQPLLTRSKNANSTSTSASSVAWNPLPLALSRTIPLLAIVCYSLLRLSSLSSFAKDGRWMTATSTSFGWETPLLRVSRSRSIYHHSDVIPTTMESTIFYHIQVPTTDGDAINSPVTARRRIGEQLQQIHRYTASIPSLPIMYHLDLPTEDAILEAEWHNFISVACSNCFNAHSIMNQQINSTNVSSTFHNRKNEHTLQYLWQYCLDHPSEYVTYLQSSSSLSLQNPQEHNIGMIAALECTFHLQPSEQQKCTSCGLPFHTRPSYRHLSNQWTAPCSYIRKLISPSDYPIKLQQMYHTLDTDDRYQCLRPHNITHTELLRKETLNLGQGESDIATPSSSSSSSWTSRWIHSHPSLQPCEILSQDEWNDAAQNLSQGLPTTFDWRVQDAPSHGTTFNVKGAPTSWQRLEGRLFEWHFINTKTRNYDDQMGNTTVDSVLLRPANDSWVYPYYQNAQEGIKCFKNYLSNEFH</sequence>
<reference evidence="2" key="1">
    <citation type="journal article" date="2021" name="Sci. Rep.">
        <title>Diploid genomic architecture of Nitzschia inconspicua, an elite biomass production diatom.</title>
        <authorList>
            <person name="Oliver A."/>
            <person name="Podell S."/>
            <person name="Pinowska A."/>
            <person name="Traller J.C."/>
            <person name="Smith S.R."/>
            <person name="McClure R."/>
            <person name="Beliaev A."/>
            <person name="Bohutskyi P."/>
            <person name="Hill E.A."/>
            <person name="Rabines A."/>
            <person name="Zheng H."/>
            <person name="Allen L.Z."/>
            <person name="Kuo A."/>
            <person name="Grigoriev I.V."/>
            <person name="Allen A.E."/>
            <person name="Hazlebeck D."/>
            <person name="Allen E.E."/>
        </authorList>
    </citation>
    <scope>NUCLEOTIDE SEQUENCE</scope>
    <source>
        <strain evidence="2">Hildebrandi</strain>
    </source>
</reference>